<accession>A0A5P8W2C9</accession>
<dbReference type="Proteomes" id="UP000326678">
    <property type="component" value="Chromosome Gxm1"/>
</dbReference>
<protein>
    <submittedName>
        <fullName evidence="1">Uncharacterized protein</fullName>
    </submittedName>
</protein>
<gene>
    <name evidence="1" type="ORF">GXM_04291</name>
</gene>
<evidence type="ECO:0000313" key="1">
    <source>
        <dbReference type="EMBL" id="QFS46810.1"/>
    </source>
</evidence>
<evidence type="ECO:0000313" key="2">
    <source>
        <dbReference type="Proteomes" id="UP000326678"/>
    </source>
</evidence>
<reference evidence="1 2" key="1">
    <citation type="submission" date="2019-10" db="EMBL/GenBank/DDBJ databases">
        <title>Genomic and transcriptomic insights into the perfect genentic adaptation of a filamentous nitrogen-fixing cyanobacterium to rice fields.</title>
        <authorList>
            <person name="Chen Z."/>
        </authorList>
    </citation>
    <scope>NUCLEOTIDE SEQUENCE [LARGE SCALE GENOMIC DNA]</scope>
    <source>
        <strain evidence="1">CCNUC1</strain>
    </source>
</reference>
<keyword evidence="2" id="KW-1185">Reference proteome</keyword>
<organism evidence="1 2">
    <name type="scientific">Nostoc sphaeroides CCNUC1</name>
    <dbReference type="NCBI Taxonomy" id="2653204"/>
    <lineage>
        <taxon>Bacteria</taxon>
        <taxon>Bacillati</taxon>
        <taxon>Cyanobacteriota</taxon>
        <taxon>Cyanophyceae</taxon>
        <taxon>Nostocales</taxon>
        <taxon>Nostocaceae</taxon>
        <taxon>Nostoc</taxon>
    </lineage>
</organism>
<sequence>MGKKFLTIAYSKTIFKDIHSQLRKSSPQIRLVGTFEVTTVQKGF</sequence>
<name>A0A5P8W2C9_9NOSO</name>
<dbReference type="EMBL" id="CP045226">
    <property type="protein sequence ID" value="QFS46810.1"/>
    <property type="molecule type" value="Genomic_DNA"/>
</dbReference>
<dbReference type="AlphaFoldDB" id="A0A5P8W2C9"/>
<proteinExistence type="predicted"/>
<dbReference type="KEGG" id="nsh:GXM_04291"/>